<sequence>MNVYRRLAISAVAALVSVGAAVVSVGTTAQQSEPLERSTPTSPGAVWTLDASDVLGNEFATFQDPVGGRFGEKVGGVIEAGDVLVTEVGVTNQETREFDKSELVGLDASTGEVQWTTSAEGISNCSTSLLGALMLCSSGSDVVAVNTADGTVSRHATGWEIFSVATDGTDIYVMEGAIDGYTTRIHSGTLDDPDSRWSLSVEDAYVGMSLPGDMIEFVGGLGVTNFLSSTVVFDPATGDVISNFGVPDCVRARSVRGSDVRFVLGRHCSDLFEYRTDVVDMRGRVLGTVDAEVYQRITIDAPAQQDDPVLLNGNAFDPSTGRMIWSCAQDEYGCLYTDDVAIVGNVVLAGGAPALDLHSGEPAWPSTVEPLPVTPEVLHDNAVWLSDFEEIVAVDPSTGSRREPVSVEGLLGNTQGLSEEVELFGIRDGVVVLNEARLNVIR</sequence>
<dbReference type="InterPro" id="IPR011047">
    <property type="entry name" value="Quinoprotein_ADH-like_sf"/>
</dbReference>
<dbReference type="EMBL" id="JAWLJX010000005">
    <property type="protein sequence ID" value="MDV6262974.1"/>
    <property type="molecule type" value="Genomic_DNA"/>
</dbReference>
<protein>
    <submittedName>
        <fullName evidence="3">PQQ-binding-like beta-propeller repeat protein</fullName>
    </submittedName>
</protein>
<feature type="domain" description="Pyrrolo-quinoline quinone repeat" evidence="2">
    <location>
        <begin position="46"/>
        <end position="204"/>
    </location>
</feature>
<feature type="chain" id="PRO_5047101525" evidence="1">
    <location>
        <begin position="30"/>
        <end position="442"/>
    </location>
</feature>
<dbReference type="SUPFAM" id="SSF50998">
    <property type="entry name" value="Quinoprotein alcohol dehydrogenase-like"/>
    <property type="match status" value="1"/>
</dbReference>
<gene>
    <name evidence="3" type="ORF">R3P96_16680</name>
</gene>
<evidence type="ECO:0000256" key="1">
    <source>
        <dbReference type="SAM" id="SignalP"/>
    </source>
</evidence>
<dbReference type="Pfam" id="PF13360">
    <property type="entry name" value="PQQ_2"/>
    <property type="match status" value="1"/>
</dbReference>
<evidence type="ECO:0000259" key="2">
    <source>
        <dbReference type="Pfam" id="PF13360"/>
    </source>
</evidence>
<dbReference type="InterPro" id="IPR015943">
    <property type="entry name" value="WD40/YVTN_repeat-like_dom_sf"/>
</dbReference>
<feature type="signal peptide" evidence="1">
    <location>
        <begin position="1"/>
        <end position="29"/>
    </location>
</feature>
<proteinExistence type="predicted"/>
<dbReference type="RefSeq" id="WP_317565247.1">
    <property type="nucleotide sequence ID" value="NZ_JAWLJX010000005.1"/>
</dbReference>
<evidence type="ECO:0000313" key="3">
    <source>
        <dbReference type="EMBL" id="MDV6262974.1"/>
    </source>
</evidence>
<evidence type="ECO:0000313" key="4">
    <source>
        <dbReference type="Proteomes" id="UP001185755"/>
    </source>
</evidence>
<name>A0ABU4BFW2_9NOCA</name>
<reference evidence="3 4" key="1">
    <citation type="submission" date="2023-10" db="EMBL/GenBank/DDBJ databases">
        <title>Development of a sustainable strategy for remediation of hydrocarbon-contaminated territories based on the waste exchange concept.</title>
        <authorList>
            <person name="Krivoruchko A."/>
        </authorList>
    </citation>
    <scope>NUCLEOTIDE SEQUENCE [LARGE SCALE GENOMIC DNA]</scope>
    <source>
        <strain evidence="3 4">IEGM 1323</strain>
    </source>
</reference>
<dbReference type="InterPro" id="IPR002372">
    <property type="entry name" value="PQQ_rpt_dom"/>
</dbReference>
<dbReference type="Proteomes" id="UP001185755">
    <property type="component" value="Unassembled WGS sequence"/>
</dbReference>
<comment type="caution">
    <text evidence="3">The sequence shown here is derived from an EMBL/GenBank/DDBJ whole genome shotgun (WGS) entry which is preliminary data.</text>
</comment>
<keyword evidence="1" id="KW-0732">Signal</keyword>
<keyword evidence="4" id="KW-1185">Reference proteome</keyword>
<dbReference type="Gene3D" id="2.130.10.10">
    <property type="entry name" value="YVTN repeat-like/Quinoprotein amine dehydrogenase"/>
    <property type="match status" value="1"/>
</dbReference>
<organism evidence="3 4">
    <name type="scientific">Rhodococcoides yunnanense</name>
    <dbReference type="NCBI Taxonomy" id="278209"/>
    <lineage>
        <taxon>Bacteria</taxon>
        <taxon>Bacillati</taxon>
        <taxon>Actinomycetota</taxon>
        <taxon>Actinomycetes</taxon>
        <taxon>Mycobacteriales</taxon>
        <taxon>Nocardiaceae</taxon>
        <taxon>Rhodococcoides</taxon>
    </lineage>
</organism>
<accession>A0ABU4BFW2</accession>